<dbReference type="Gene3D" id="3.10.20.90">
    <property type="entry name" value="Phosphatidylinositol 3-kinase Catalytic Subunit, Chain A, domain 1"/>
    <property type="match status" value="1"/>
</dbReference>
<evidence type="ECO:0000256" key="5">
    <source>
        <dbReference type="ARBA" id="ARBA00023125"/>
    </source>
</evidence>
<dbReference type="SUPFAM" id="SSF54277">
    <property type="entry name" value="CAD &amp; PB1 domains"/>
    <property type="match status" value="1"/>
</dbReference>
<feature type="domain" description="PB1" evidence="11">
    <location>
        <begin position="577"/>
        <end position="659"/>
    </location>
</feature>
<dbReference type="Proteomes" id="UP000238479">
    <property type="component" value="Chromosome 6"/>
</dbReference>
<dbReference type="EMBL" id="PDCK01000044">
    <property type="protein sequence ID" value="PRQ26253.1"/>
    <property type="molecule type" value="Genomic_DNA"/>
</dbReference>
<evidence type="ECO:0000256" key="3">
    <source>
        <dbReference type="ARBA" id="ARBA00011726"/>
    </source>
</evidence>
<dbReference type="Gramene" id="PRQ26253">
    <property type="protein sequence ID" value="PRQ26253"/>
    <property type="gene ID" value="RchiOBHm_Chr6g0292551"/>
</dbReference>
<dbReference type="Gene3D" id="2.30.30.1040">
    <property type="match status" value="1"/>
</dbReference>
<dbReference type="Pfam" id="PF02309">
    <property type="entry name" value="AUX_IAA"/>
    <property type="match status" value="1"/>
</dbReference>
<dbReference type="InterPro" id="IPR010525">
    <property type="entry name" value="ARF_dom"/>
</dbReference>
<evidence type="ECO:0000259" key="10">
    <source>
        <dbReference type="PROSITE" id="PS50863"/>
    </source>
</evidence>
<evidence type="ECO:0000256" key="2">
    <source>
        <dbReference type="ARBA" id="ARBA00007853"/>
    </source>
</evidence>
<keyword evidence="8 9" id="KW-0927">Auxin signaling pathway</keyword>
<comment type="subunit">
    <text evidence="3 9">Homodimers and heterodimers.</text>
</comment>
<evidence type="ECO:0000256" key="7">
    <source>
        <dbReference type="ARBA" id="ARBA00023242"/>
    </source>
</evidence>
<dbReference type="InterPro" id="IPR053793">
    <property type="entry name" value="PB1-like"/>
</dbReference>
<comment type="similarity">
    <text evidence="2 9">Belongs to the ARF family.</text>
</comment>
<evidence type="ECO:0000256" key="4">
    <source>
        <dbReference type="ARBA" id="ARBA00023015"/>
    </source>
</evidence>
<evidence type="ECO:0000259" key="11">
    <source>
        <dbReference type="PROSITE" id="PS51745"/>
    </source>
</evidence>
<dbReference type="FunFam" id="2.30.30.1040:FF:000001">
    <property type="entry name" value="Auxin response factor"/>
    <property type="match status" value="1"/>
</dbReference>
<dbReference type="Gene3D" id="2.40.330.10">
    <property type="entry name" value="DNA-binding pseudobarrel domain"/>
    <property type="match status" value="1"/>
</dbReference>
<dbReference type="PROSITE" id="PS50863">
    <property type="entry name" value="B3"/>
    <property type="match status" value="1"/>
</dbReference>
<evidence type="ECO:0000256" key="9">
    <source>
        <dbReference type="RuleBase" id="RU004561"/>
    </source>
</evidence>
<feature type="domain" description="TF-B3" evidence="10">
    <location>
        <begin position="130"/>
        <end position="232"/>
    </location>
</feature>
<keyword evidence="13" id="KW-1185">Reference proteome</keyword>
<dbReference type="GO" id="GO:0003677">
    <property type="term" value="F:DNA binding"/>
    <property type="evidence" value="ECO:0007669"/>
    <property type="project" value="UniProtKB-KW"/>
</dbReference>
<dbReference type="SUPFAM" id="SSF101936">
    <property type="entry name" value="DNA-binding pseudobarrel domain"/>
    <property type="match status" value="1"/>
</dbReference>
<dbReference type="InterPro" id="IPR044835">
    <property type="entry name" value="ARF_plant"/>
</dbReference>
<accession>A0A2P6PWE4</accession>
<dbReference type="OMA" id="RHADECF"/>
<reference evidence="12 13" key="1">
    <citation type="journal article" date="2018" name="Nat. Genet.">
        <title>The Rosa genome provides new insights in the design of modern roses.</title>
        <authorList>
            <person name="Bendahmane M."/>
        </authorList>
    </citation>
    <scope>NUCLEOTIDE SEQUENCE [LARGE SCALE GENOMIC DNA]</scope>
    <source>
        <strain evidence="13">cv. Old Blush</strain>
    </source>
</reference>
<dbReference type="SMART" id="SM01019">
    <property type="entry name" value="B3"/>
    <property type="match status" value="1"/>
</dbReference>
<dbReference type="CDD" id="cd10017">
    <property type="entry name" value="B3_DNA"/>
    <property type="match status" value="1"/>
</dbReference>
<dbReference type="PANTHER" id="PTHR31384">
    <property type="entry name" value="AUXIN RESPONSE FACTOR 4-RELATED"/>
    <property type="match status" value="1"/>
</dbReference>
<protein>
    <recommendedName>
        <fullName evidence="9">Auxin response factor</fullName>
    </recommendedName>
</protein>
<dbReference type="InterPro" id="IPR033389">
    <property type="entry name" value="AUX/IAA_dom"/>
</dbReference>
<organism evidence="12 13">
    <name type="scientific">Rosa chinensis</name>
    <name type="common">China rose</name>
    <dbReference type="NCBI Taxonomy" id="74649"/>
    <lineage>
        <taxon>Eukaryota</taxon>
        <taxon>Viridiplantae</taxon>
        <taxon>Streptophyta</taxon>
        <taxon>Embryophyta</taxon>
        <taxon>Tracheophyta</taxon>
        <taxon>Spermatophyta</taxon>
        <taxon>Magnoliopsida</taxon>
        <taxon>eudicotyledons</taxon>
        <taxon>Gunneridae</taxon>
        <taxon>Pentapetalae</taxon>
        <taxon>rosids</taxon>
        <taxon>fabids</taxon>
        <taxon>Rosales</taxon>
        <taxon>Rosaceae</taxon>
        <taxon>Rosoideae</taxon>
        <taxon>Rosoideae incertae sedis</taxon>
        <taxon>Rosa</taxon>
    </lineage>
</organism>
<evidence type="ECO:0000313" key="13">
    <source>
        <dbReference type="Proteomes" id="UP000238479"/>
    </source>
</evidence>
<dbReference type="GO" id="GO:0009734">
    <property type="term" value="P:auxin-activated signaling pathway"/>
    <property type="evidence" value="ECO:0007669"/>
    <property type="project" value="UniProtKB-KW"/>
</dbReference>
<dbReference type="Pfam" id="PF06507">
    <property type="entry name" value="ARF_AD"/>
    <property type="match status" value="1"/>
</dbReference>
<name>A0A2P6PWE4_ROSCH</name>
<dbReference type="GO" id="GO:0006355">
    <property type="term" value="P:regulation of DNA-templated transcription"/>
    <property type="evidence" value="ECO:0007669"/>
    <property type="project" value="InterPro"/>
</dbReference>
<comment type="function">
    <text evidence="9">Auxin response factors (ARFs) are transcriptional factors that bind specifically to the DNA sequence 5'-TGTCTC-3' found in the auxin-responsive promoter elements (AuxREs).</text>
</comment>
<dbReference type="AlphaFoldDB" id="A0A2P6PWE4"/>
<keyword evidence="4 9" id="KW-0805">Transcription regulation</keyword>
<proteinExistence type="inferred from homology"/>
<gene>
    <name evidence="12" type="ORF">RchiOBHm_Chr6g0292551</name>
</gene>
<evidence type="ECO:0000256" key="6">
    <source>
        <dbReference type="ARBA" id="ARBA00023163"/>
    </source>
</evidence>
<sequence>MAGSVSGEQQSAYPVNNRQGDKDDLYNQLWHTCAGSNIYVPRPGDKVFYFAQGHIEQVEAYADPDSNAAMPKYNLPPKILCHVVNVQLKAEVHTDEVFAQITLLPVTQQDQLSFEDENAPSLPHRTRTCFSKILTPSDTSTHGGFSVPKRHAEECFPPLEMFHQPPVQELTTKDLHGVEWHFRHIYRGQPKRHLLTSGWSTFVTAKKLVPGDACIFVRGENGELCVGICRATKTQDNATASLISGNSMQHGILASAFHAICTGTMFTVYYRPWTSPVPFIIPYDQYMKSPKDEYSVGMRFRMRFEAEECAEKRCEGTIIDIKDKDPVRWPSSEWGCLKVQWDTTSATLLHSERLSPWNIEPAESTKTKRTSFPVPPHKRPRIPDLSLPVFSGLARNGPFPLIMPQRREKVFQGQEISETHANELGAPMYDPLHQSPSSSIAFSSENMLTPGHINQWPSQLTTFGVVDSVPFSRSMSVPNINSSGSQELSASKLRSETQGPFVPSNTLMLFGVNLDNSHSELPSPQVANSSGHLSPCSIPPISQSSVSETVQLSETSKSISCVLSETQCKKCCSVSNRSCIKVLKYGAALGRSVDLTRFDGYGELISELDQMFDFEGRLIDGSSGWQVTYMDDEGDMMLIGDYLWHEFLSMVRKMFISPKDQEIDSLNPGSPNATSL</sequence>
<dbReference type="InterPro" id="IPR003340">
    <property type="entry name" value="B3_DNA-bd"/>
</dbReference>
<dbReference type="GO" id="GO:0005634">
    <property type="term" value="C:nucleus"/>
    <property type="evidence" value="ECO:0007669"/>
    <property type="project" value="UniProtKB-SubCell"/>
</dbReference>
<keyword evidence="7 9" id="KW-0539">Nucleus</keyword>
<evidence type="ECO:0000256" key="1">
    <source>
        <dbReference type="ARBA" id="ARBA00004123"/>
    </source>
</evidence>
<comment type="subcellular location">
    <subcellularLocation>
        <location evidence="1 9">Nucleus</location>
    </subcellularLocation>
</comment>
<dbReference type="PANTHER" id="PTHR31384:SF25">
    <property type="entry name" value="AUXIN RESPONSE FACTOR"/>
    <property type="match status" value="1"/>
</dbReference>
<dbReference type="InterPro" id="IPR015300">
    <property type="entry name" value="DNA-bd_pseudobarrel_sf"/>
</dbReference>
<comment type="caution">
    <text evidence="12">The sequence shown here is derived from an EMBL/GenBank/DDBJ whole genome shotgun (WGS) entry which is preliminary data.</text>
</comment>
<dbReference type="FunFam" id="2.40.330.10:FF:000001">
    <property type="entry name" value="Auxin response factor"/>
    <property type="match status" value="1"/>
</dbReference>
<keyword evidence="6 9" id="KW-0804">Transcription</keyword>
<dbReference type="PROSITE" id="PS51745">
    <property type="entry name" value="PB1"/>
    <property type="match status" value="1"/>
</dbReference>
<keyword evidence="5 9" id="KW-0238">DNA-binding</keyword>
<evidence type="ECO:0000256" key="8">
    <source>
        <dbReference type="ARBA" id="ARBA00023294"/>
    </source>
</evidence>
<dbReference type="STRING" id="74649.A0A2P6PWE4"/>
<evidence type="ECO:0000313" key="12">
    <source>
        <dbReference type="EMBL" id="PRQ26253.1"/>
    </source>
</evidence>
<dbReference type="Pfam" id="PF02362">
    <property type="entry name" value="B3"/>
    <property type="match status" value="1"/>
</dbReference>